<feature type="domain" description="GGDEF" evidence="3">
    <location>
        <begin position="195"/>
        <end position="323"/>
    </location>
</feature>
<keyword evidence="1" id="KW-0175">Coiled coil</keyword>
<dbReference type="SUPFAM" id="SSF55785">
    <property type="entry name" value="PYP-like sensor domain (PAS domain)"/>
    <property type="match status" value="1"/>
</dbReference>
<dbReference type="InterPro" id="IPR043128">
    <property type="entry name" value="Rev_trsase/Diguanyl_cyclase"/>
</dbReference>
<dbReference type="CDD" id="cd00130">
    <property type="entry name" value="PAS"/>
    <property type="match status" value="1"/>
</dbReference>
<accession>A0ABW0R244</accession>
<reference evidence="5" key="1">
    <citation type="journal article" date="2019" name="Int. J. Syst. Evol. Microbiol.">
        <title>The Global Catalogue of Microorganisms (GCM) 10K type strain sequencing project: providing services to taxonomists for standard genome sequencing and annotation.</title>
        <authorList>
            <consortium name="The Broad Institute Genomics Platform"/>
            <consortium name="The Broad Institute Genome Sequencing Center for Infectious Disease"/>
            <person name="Wu L."/>
            <person name="Ma J."/>
        </authorList>
    </citation>
    <scope>NUCLEOTIDE SEQUENCE [LARGE SCALE GENOMIC DNA]</scope>
    <source>
        <strain evidence="5">CGMCC 1.18578</strain>
    </source>
</reference>
<dbReference type="InterPro" id="IPR029787">
    <property type="entry name" value="Nucleotide_cyclase"/>
</dbReference>
<dbReference type="CDD" id="cd01949">
    <property type="entry name" value="GGDEF"/>
    <property type="match status" value="1"/>
</dbReference>
<evidence type="ECO:0000259" key="2">
    <source>
        <dbReference type="PROSITE" id="PS50112"/>
    </source>
</evidence>
<dbReference type="PANTHER" id="PTHR45138">
    <property type="entry name" value="REGULATORY COMPONENTS OF SENSORY TRANSDUCTION SYSTEM"/>
    <property type="match status" value="1"/>
</dbReference>
<dbReference type="Gene3D" id="3.30.450.20">
    <property type="entry name" value="PAS domain"/>
    <property type="match status" value="1"/>
</dbReference>
<dbReference type="SUPFAM" id="SSF55073">
    <property type="entry name" value="Nucleotide cyclase"/>
    <property type="match status" value="1"/>
</dbReference>
<gene>
    <name evidence="4" type="ORF">ACFPQ4_15255</name>
</gene>
<evidence type="ECO:0000259" key="3">
    <source>
        <dbReference type="PROSITE" id="PS50887"/>
    </source>
</evidence>
<organism evidence="4 5">
    <name type="scientific">Cohnella yongneupensis</name>
    <dbReference type="NCBI Taxonomy" id="425006"/>
    <lineage>
        <taxon>Bacteria</taxon>
        <taxon>Bacillati</taxon>
        <taxon>Bacillota</taxon>
        <taxon>Bacilli</taxon>
        <taxon>Bacillales</taxon>
        <taxon>Paenibacillaceae</taxon>
        <taxon>Cohnella</taxon>
    </lineage>
</organism>
<keyword evidence="4" id="KW-0548">Nucleotidyltransferase</keyword>
<dbReference type="Gene3D" id="3.30.70.270">
    <property type="match status" value="1"/>
</dbReference>
<protein>
    <submittedName>
        <fullName evidence="4">Sensor domain-containing diguanylate cyclase</fullName>
        <ecNumber evidence="4">2.7.7.65</ecNumber>
    </submittedName>
</protein>
<dbReference type="Pfam" id="PF00990">
    <property type="entry name" value="GGDEF"/>
    <property type="match status" value="1"/>
</dbReference>
<keyword evidence="4" id="KW-0808">Transferase</keyword>
<dbReference type="InterPro" id="IPR050469">
    <property type="entry name" value="Diguanylate_Cyclase"/>
</dbReference>
<sequence length="326" mass="37119">MDLQLDTAPCGYFSLSSAGIIQSANRTLANMLAYERDDLLGKHIESFLSVTNKLFFHTYFYPFIQLYGQVGEIFLSLRASDQLDIPVLLNGVRQERDGETFIDCVVVEMRKRLEHEKDILKTKKQLEELYEATNEANKKLERLHQEYEIKQQELMNVNHLLETMALTDPLTGLKNRRFFQESLLANIAAYHRARTPFSLFIIDIDHFKSINDTYGHPIGDLVLTKLAQLLRAESREIDIVARFGGEEFVLILPGADRDAAVPVAERYRSKIEATPMGDYRITASIGVATIAPEETDQTVLHKADQALYHSKASGRNRVTHAVDFNK</sequence>
<dbReference type="PANTHER" id="PTHR45138:SF9">
    <property type="entry name" value="DIGUANYLATE CYCLASE DGCM-RELATED"/>
    <property type="match status" value="1"/>
</dbReference>
<dbReference type="PROSITE" id="PS50112">
    <property type="entry name" value="PAS"/>
    <property type="match status" value="1"/>
</dbReference>
<dbReference type="InterPro" id="IPR000160">
    <property type="entry name" value="GGDEF_dom"/>
</dbReference>
<dbReference type="InterPro" id="IPR013767">
    <property type="entry name" value="PAS_fold"/>
</dbReference>
<proteinExistence type="predicted"/>
<dbReference type="InterPro" id="IPR035965">
    <property type="entry name" value="PAS-like_dom_sf"/>
</dbReference>
<dbReference type="Proteomes" id="UP001596108">
    <property type="component" value="Unassembled WGS sequence"/>
</dbReference>
<feature type="coiled-coil region" evidence="1">
    <location>
        <begin position="112"/>
        <end position="160"/>
    </location>
</feature>
<dbReference type="PROSITE" id="PS50887">
    <property type="entry name" value="GGDEF"/>
    <property type="match status" value="1"/>
</dbReference>
<dbReference type="Pfam" id="PF00989">
    <property type="entry name" value="PAS"/>
    <property type="match status" value="1"/>
</dbReference>
<evidence type="ECO:0000256" key="1">
    <source>
        <dbReference type="SAM" id="Coils"/>
    </source>
</evidence>
<dbReference type="InterPro" id="IPR000014">
    <property type="entry name" value="PAS"/>
</dbReference>
<keyword evidence="5" id="KW-1185">Reference proteome</keyword>
<dbReference type="NCBIfam" id="TIGR00254">
    <property type="entry name" value="GGDEF"/>
    <property type="match status" value="1"/>
</dbReference>
<comment type="caution">
    <text evidence="4">The sequence shown here is derived from an EMBL/GenBank/DDBJ whole genome shotgun (WGS) entry which is preliminary data.</text>
</comment>
<dbReference type="EC" id="2.7.7.65" evidence="4"/>
<dbReference type="GO" id="GO:0052621">
    <property type="term" value="F:diguanylate cyclase activity"/>
    <property type="evidence" value="ECO:0007669"/>
    <property type="project" value="UniProtKB-EC"/>
</dbReference>
<dbReference type="EMBL" id="JBHSNC010000047">
    <property type="protein sequence ID" value="MFC5530786.1"/>
    <property type="molecule type" value="Genomic_DNA"/>
</dbReference>
<dbReference type="SMART" id="SM00267">
    <property type="entry name" value="GGDEF"/>
    <property type="match status" value="1"/>
</dbReference>
<dbReference type="RefSeq" id="WP_378112729.1">
    <property type="nucleotide sequence ID" value="NZ_JBHSNC010000047.1"/>
</dbReference>
<feature type="domain" description="PAS" evidence="2">
    <location>
        <begin position="1"/>
        <end position="42"/>
    </location>
</feature>
<evidence type="ECO:0000313" key="4">
    <source>
        <dbReference type="EMBL" id="MFC5530786.1"/>
    </source>
</evidence>
<evidence type="ECO:0000313" key="5">
    <source>
        <dbReference type="Proteomes" id="UP001596108"/>
    </source>
</evidence>
<name>A0ABW0R244_9BACL</name>